<accession>A0A8S9XEH3</accession>
<dbReference type="AlphaFoldDB" id="A0A8S9XEH3"/>
<keyword evidence="2" id="KW-1185">Reference proteome</keyword>
<name>A0A8S9XEH3_APOLU</name>
<organism evidence="1 2">
    <name type="scientific">Apolygus lucorum</name>
    <name type="common">Small green plant bug</name>
    <name type="synonym">Lygocoris lucorum</name>
    <dbReference type="NCBI Taxonomy" id="248454"/>
    <lineage>
        <taxon>Eukaryota</taxon>
        <taxon>Metazoa</taxon>
        <taxon>Ecdysozoa</taxon>
        <taxon>Arthropoda</taxon>
        <taxon>Hexapoda</taxon>
        <taxon>Insecta</taxon>
        <taxon>Pterygota</taxon>
        <taxon>Neoptera</taxon>
        <taxon>Paraneoptera</taxon>
        <taxon>Hemiptera</taxon>
        <taxon>Heteroptera</taxon>
        <taxon>Panheteroptera</taxon>
        <taxon>Cimicomorpha</taxon>
        <taxon>Miridae</taxon>
        <taxon>Mirini</taxon>
        <taxon>Apolygus</taxon>
    </lineage>
</organism>
<gene>
    <name evidence="1" type="ORF">GE061_017729</name>
</gene>
<dbReference type="Proteomes" id="UP000466442">
    <property type="component" value="Unassembled WGS sequence"/>
</dbReference>
<evidence type="ECO:0000313" key="2">
    <source>
        <dbReference type="Proteomes" id="UP000466442"/>
    </source>
</evidence>
<reference evidence="1" key="1">
    <citation type="journal article" date="2021" name="Mol. Ecol. Resour.">
        <title>Apolygus lucorum genome provides insights into omnivorousness and mesophyll feeding.</title>
        <authorList>
            <person name="Liu Y."/>
            <person name="Liu H."/>
            <person name="Wang H."/>
            <person name="Huang T."/>
            <person name="Liu B."/>
            <person name="Yang B."/>
            <person name="Yin L."/>
            <person name="Li B."/>
            <person name="Zhang Y."/>
            <person name="Zhang S."/>
            <person name="Jiang F."/>
            <person name="Zhang X."/>
            <person name="Ren Y."/>
            <person name="Wang B."/>
            <person name="Wang S."/>
            <person name="Lu Y."/>
            <person name="Wu K."/>
            <person name="Fan W."/>
            <person name="Wang G."/>
        </authorList>
    </citation>
    <scope>NUCLEOTIDE SEQUENCE</scope>
    <source>
        <strain evidence="1">12Hb</strain>
    </source>
</reference>
<dbReference type="EMBL" id="WIXP02000008">
    <property type="protein sequence ID" value="KAF6206496.1"/>
    <property type="molecule type" value="Genomic_DNA"/>
</dbReference>
<comment type="caution">
    <text evidence="1">The sequence shown here is derived from an EMBL/GenBank/DDBJ whole genome shotgun (WGS) entry which is preliminary data.</text>
</comment>
<protein>
    <submittedName>
        <fullName evidence="1">Uncharacterized protein</fullName>
    </submittedName>
</protein>
<sequence>MTQARKIKVHSLVFFSFNIHSEGASQRFASSAPVRRSYVSSTYKKVQTFLSKRRIIEKIMTIIPDDRLPSVR</sequence>
<evidence type="ECO:0000313" key="1">
    <source>
        <dbReference type="EMBL" id="KAF6206496.1"/>
    </source>
</evidence>
<proteinExistence type="predicted"/>